<evidence type="ECO:0000313" key="1">
    <source>
        <dbReference type="EMBL" id="EFA77903.1"/>
    </source>
</evidence>
<dbReference type="Proteomes" id="UP000001396">
    <property type="component" value="Unassembled WGS sequence"/>
</dbReference>
<dbReference type="GeneID" id="31364021"/>
<sequence>MSHCRFAGCDFPGRNIKDFEDINKHYVSHYKQCIVCVSPLINIKSLTSHCTTKNHNIIKETHFFFILPTNQIIIKTVNIDKFKERIDKILEKEIGLSYYQASKEKIERQSKSTKAIPVVSQPNEIVFPNDEDEEWCFEDNSEVEGDISNNNL</sequence>
<proteinExistence type="predicted"/>
<gene>
    <name evidence="1" type="ORF">PPL_08542</name>
</gene>
<comment type="caution">
    <text evidence="1">The sequence shown here is derived from an EMBL/GenBank/DDBJ whole genome shotgun (WGS) entry which is preliminary data.</text>
</comment>
<reference evidence="1 2" key="1">
    <citation type="journal article" date="2011" name="Genome Res.">
        <title>Phylogeny-wide analysis of social amoeba genomes highlights ancient origins for complex intercellular communication.</title>
        <authorList>
            <person name="Heidel A.J."/>
            <person name="Lawal H.M."/>
            <person name="Felder M."/>
            <person name="Schilde C."/>
            <person name="Helps N.R."/>
            <person name="Tunggal B."/>
            <person name="Rivero F."/>
            <person name="John U."/>
            <person name="Schleicher M."/>
            <person name="Eichinger L."/>
            <person name="Platzer M."/>
            <person name="Noegel A.A."/>
            <person name="Schaap P."/>
            <person name="Gloeckner G."/>
        </authorList>
    </citation>
    <scope>NUCLEOTIDE SEQUENCE [LARGE SCALE GENOMIC DNA]</scope>
    <source>
        <strain evidence="2">ATCC 26659 / Pp 5 / PN500</strain>
    </source>
</reference>
<dbReference type="RefSeq" id="XP_020430031.1">
    <property type="nucleotide sequence ID" value="XM_020579356.1"/>
</dbReference>
<keyword evidence="2" id="KW-1185">Reference proteome</keyword>
<organism evidence="1 2">
    <name type="scientific">Heterostelium pallidum (strain ATCC 26659 / Pp 5 / PN500)</name>
    <name type="common">Cellular slime mold</name>
    <name type="synonym">Polysphondylium pallidum</name>
    <dbReference type="NCBI Taxonomy" id="670386"/>
    <lineage>
        <taxon>Eukaryota</taxon>
        <taxon>Amoebozoa</taxon>
        <taxon>Evosea</taxon>
        <taxon>Eumycetozoa</taxon>
        <taxon>Dictyostelia</taxon>
        <taxon>Acytosteliales</taxon>
        <taxon>Acytosteliaceae</taxon>
        <taxon>Heterostelium</taxon>
    </lineage>
</organism>
<dbReference type="AlphaFoldDB" id="D3BJ23"/>
<protein>
    <submittedName>
        <fullName evidence="1">Uncharacterized protein</fullName>
    </submittedName>
</protein>
<dbReference type="InParanoid" id="D3BJ23"/>
<evidence type="ECO:0000313" key="2">
    <source>
        <dbReference type="Proteomes" id="UP000001396"/>
    </source>
</evidence>
<dbReference type="EMBL" id="ADBJ01000038">
    <property type="protein sequence ID" value="EFA77903.1"/>
    <property type="molecule type" value="Genomic_DNA"/>
</dbReference>
<accession>D3BJ23</accession>
<name>D3BJ23_HETP5</name>